<dbReference type="AlphaFoldDB" id="A0AAW9QQF4"/>
<evidence type="ECO:0000256" key="2">
    <source>
        <dbReference type="ARBA" id="ARBA00023012"/>
    </source>
</evidence>
<feature type="domain" description="OmpR/PhoB-type" evidence="9">
    <location>
        <begin position="124"/>
        <end position="223"/>
    </location>
</feature>
<evidence type="ECO:0000256" key="5">
    <source>
        <dbReference type="ARBA" id="ARBA00023163"/>
    </source>
</evidence>
<dbReference type="RefSeq" id="WP_332862954.1">
    <property type="nucleotide sequence ID" value="NZ_JBAFSM010000001.1"/>
</dbReference>
<keyword evidence="1 6" id="KW-0597">Phosphoprotein</keyword>
<feature type="DNA-binding region" description="OmpR/PhoB-type" evidence="7">
    <location>
        <begin position="124"/>
        <end position="223"/>
    </location>
</feature>
<dbReference type="PROSITE" id="PS50110">
    <property type="entry name" value="RESPONSE_REGULATORY"/>
    <property type="match status" value="1"/>
</dbReference>
<sequence length="224" mass="25210">MKILLVEDDNRIADPLVEELTDRHHVVELATDGEMGLELALASPHDLILLDIMLPKLDGLQVCRQLRDKGDRTPILMLTARDEVEDRVAGLDVGADDYLVKPFALEELFARVRALGRRGAPNLPPVLEWGPLRLDPSSRDVTYDSTPVSLSPKEYGLLELFLRNGNRVFSRAQIIDHLWTLDQFPEEATIKAHIRSLRQKLKAAGAPEDFIETLYGSGYRLKPL</sequence>
<dbReference type="GO" id="GO:0000976">
    <property type="term" value="F:transcription cis-regulatory region binding"/>
    <property type="evidence" value="ECO:0007669"/>
    <property type="project" value="TreeGrafter"/>
</dbReference>
<keyword evidence="11" id="KW-1185">Reference proteome</keyword>
<dbReference type="InterPro" id="IPR001789">
    <property type="entry name" value="Sig_transdc_resp-reg_receiver"/>
</dbReference>
<evidence type="ECO:0000313" key="10">
    <source>
        <dbReference type="EMBL" id="MEG3435503.1"/>
    </source>
</evidence>
<evidence type="ECO:0000256" key="4">
    <source>
        <dbReference type="ARBA" id="ARBA00023125"/>
    </source>
</evidence>
<organism evidence="10 11">
    <name type="scientific">Pannus brasiliensis CCIBt3594</name>
    <dbReference type="NCBI Taxonomy" id="1427578"/>
    <lineage>
        <taxon>Bacteria</taxon>
        <taxon>Bacillati</taxon>
        <taxon>Cyanobacteriota</taxon>
        <taxon>Cyanophyceae</taxon>
        <taxon>Oscillatoriophycideae</taxon>
        <taxon>Chroococcales</taxon>
        <taxon>Microcystaceae</taxon>
        <taxon>Pannus</taxon>
    </lineage>
</organism>
<dbReference type="InterPro" id="IPR011006">
    <property type="entry name" value="CheY-like_superfamily"/>
</dbReference>
<dbReference type="EMBL" id="JBAFSM010000001">
    <property type="protein sequence ID" value="MEG3435503.1"/>
    <property type="molecule type" value="Genomic_DNA"/>
</dbReference>
<dbReference type="InterPro" id="IPR039420">
    <property type="entry name" value="WalR-like"/>
</dbReference>
<dbReference type="Gene3D" id="3.40.50.2300">
    <property type="match status" value="1"/>
</dbReference>
<dbReference type="GO" id="GO:0032993">
    <property type="term" value="C:protein-DNA complex"/>
    <property type="evidence" value="ECO:0007669"/>
    <property type="project" value="TreeGrafter"/>
</dbReference>
<evidence type="ECO:0000256" key="6">
    <source>
        <dbReference type="PROSITE-ProRule" id="PRU00169"/>
    </source>
</evidence>
<keyword evidence="4 7" id="KW-0238">DNA-binding</keyword>
<dbReference type="Gene3D" id="1.10.10.10">
    <property type="entry name" value="Winged helix-like DNA-binding domain superfamily/Winged helix DNA-binding domain"/>
    <property type="match status" value="1"/>
</dbReference>
<keyword evidence="2" id="KW-0902">Two-component regulatory system</keyword>
<dbReference type="GO" id="GO:0000156">
    <property type="term" value="F:phosphorelay response regulator activity"/>
    <property type="evidence" value="ECO:0007669"/>
    <property type="project" value="TreeGrafter"/>
</dbReference>
<dbReference type="Pfam" id="PF00072">
    <property type="entry name" value="Response_reg"/>
    <property type="match status" value="1"/>
</dbReference>
<comment type="caution">
    <text evidence="10">The sequence shown here is derived from an EMBL/GenBank/DDBJ whole genome shotgun (WGS) entry which is preliminary data.</text>
</comment>
<feature type="domain" description="Response regulatory" evidence="8">
    <location>
        <begin position="2"/>
        <end position="116"/>
    </location>
</feature>
<protein>
    <submittedName>
        <fullName evidence="10">Response regulator transcription factor</fullName>
    </submittedName>
</protein>
<dbReference type="SUPFAM" id="SSF52172">
    <property type="entry name" value="CheY-like"/>
    <property type="match status" value="1"/>
</dbReference>
<feature type="modified residue" description="4-aspartylphosphate" evidence="6">
    <location>
        <position position="51"/>
    </location>
</feature>
<dbReference type="FunFam" id="3.40.50.2300:FF:000002">
    <property type="entry name" value="DNA-binding response regulator PhoP"/>
    <property type="match status" value="1"/>
</dbReference>
<keyword evidence="5" id="KW-0804">Transcription</keyword>
<dbReference type="GO" id="GO:0006355">
    <property type="term" value="P:regulation of DNA-templated transcription"/>
    <property type="evidence" value="ECO:0007669"/>
    <property type="project" value="InterPro"/>
</dbReference>
<dbReference type="Proteomes" id="UP001328733">
    <property type="component" value="Unassembled WGS sequence"/>
</dbReference>
<proteinExistence type="predicted"/>
<evidence type="ECO:0000259" key="8">
    <source>
        <dbReference type="PROSITE" id="PS50110"/>
    </source>
</evidence>
<dbReference type="InterPro" id="IPR016032">
    <property type="entry name" value="Sig_transdc_resp-reg_C-effctor"/>
</dbReference>
<dbReference type="Pfam" id="PF00486">
    <property type="entry name" value="Trans_reg_C"/>
    <property type="match status" value="1"/>
</dbReference>
<keyword evidence="3" id="KW-0805">Transcription regulation</keyword>
<dbReference type="InterPro" id="IPR001867">
    <property type="entry name" value="OmpR/PhoB-type_DNA-bd"/>
</dbReference>
<evidence type="ECO:0000256" key="1">
    <source>
        <dbReference type="ARBA" id="ARBA00022553"/>
    </source>
</evidence>
<dbReference type="PANTHER" id="PTHR48111:SF15">
    <property type="entry name" value="OMPR SUBFAMILY"/>
    <property type="match status" value="1"/>
</dbReference>
<dbReference type="PANTHER" id="PTHR48111">
    <property type="entry name" value="REGULATOR OF RPOS"/>
    <property type="match status" value="1"/>
</dbReference>
<accession>A0AAW9QQF4</accession>
<dbReference type="PROSITE" id="PS51755">
    <property type="entry name" value="OMPR_PHOB"/>
    <property type="match status" value="1"/>
</dbReference>
<evidence type="ECO:0000259" key="9">
    <source>
        <dbReference type="PROSITE" id="PS51755"/>
    </source>
</evidence>
<dbReference type="Gene3D" id="6.10.250.690">
    <property type="match status" value="1"/>
</dbReference>
<gene>
    <name evidence="10" type="ORF">V0288_00075</name>
</gene>
<dbReference type="GO" id="GO:0005829">
    <property type="term" value="C:cytosol"/>
    <property type="evidence" value="ECO:0007669"/>
    <property type="project" value="TreeGrafter"/>
</dbReference>
<evidence type="ECO:0000256" key="7">
    <source>
        <dbReference type="PROSITE-ProRule" id="PRU01091"/>
    </source>
</evidence>
<evidence type="ECO:0000256" key="3">
    <source>
        <dbReference type="ARBA" id="ARBA00023015"/>
    </source>
</evidence>
<dbReference type="CDD" id="cd00383">
    <property type="entry name" value="trans_reg_C"/>
    <property type="match status" value="1"/>
</dbReference>
<name>A0AAW9QQF4_9CHRO</name>
<dbReference type="InterPro" id="IPR036388">
    <property type="entry name" value="WH-like_DNA-bd_sf"/>
</dbReference>
<dbReference type="SMART" id="SM00862">
    <property type="entry name" value="Trans_reg_C"/>
    <property type="match status" value="1"/>
</dbReference>
<dbReference type="SUPFAM" id="SSF46894">
    <property type="entry name" value="C-terminal effector domain of the bipartite response regulators"/>
    <property type="match status" value="1"/>
</dbReference>
<dbReference type="SMART" id="SM00448">
    <property type="entry name" value="REC"/>
    <property type="match status" value="1"/>
</dbReference>
<reference evidence="10 11" key="1">
    <citation type="submission" date="2024-01" db="EMBL/GenBank/DDBJ databases">
        <title>Genomic insights into the taxonomy and metabolism of the cyanobacterium Pannus brasiliensis CCIBt3594.</title>
        <authorList>
            <person name="Machado M."/>
            <person name="Botero N.B."/>
            <person name="Andreote A.P.D."/>
            <person name="Feitosa A.M.T."/>
            <person name="Popin R."/>
            <person name="Sivonen K."/>
            <person name="Fiore M.F."/>
        </authorList>
    </citation>
    <scope>NUCLEOTIDE SEQUENCE [LARGE SCALE GENOMIC DNA]</scope>
    <source>
        <strain evidence="10 11">CCIBt3594</strain>
    </source>
</reference>
<evidence type="ECO:0000313" key="11">
    <source>
        <dbReference type="Proteomes" id="UP001328733"/>
    </source>
</evidence>